<dbReference type="EMBL" id="LAZR01010943">
    <property type="protein sequence ID" value="KKM64226.1"/>
    <property type="molecule type" value="Genomic_DNA"/>
</dbReference>
<dbReference type="Pfam" id="PF17236">
    <property type="entry name" value="SU10_MCP"/>
    <property type="match status" value="1"/>
</dbReference>
<name>A0A0F9JP76_9ZZZZ</name>
<dbReference type="AlphaFoldDB" id="A0A0F9JP76"/>
<accession>A0A0F9JP76</accession>
<organism evidence="1">
    <name type="scientific">marine sediment metagenome</name>
    <dbReference type="NCBI Taxonomy" id="412755"/>
    <lineage>
        <taxon>unclassified sequences</taxon>
        <taxon>metagenomes</taxon>
        <taxon>ecological metagenomes</taxon>
    </lineage>
</organism>
<proteinExistence type="predicted"/>
<dbReference type="InterPro" id="IPR035198">
    <property type="entry name" value="SU10_MCP"/>
</dbReference>
<sequence length="222" mass="25482">TENEYQRQRRDRFVSHMNDMEWAVMHSERWKGTGSNGKRLTTTRGIVEAIKAHDSANYRNWVLDGSTTWIAGGEAWLDQYAEQLFRYGPRERLVFMGSLAALAWKQLAQASSTITVTPGTVVKWGLKVQEWMTPFGTMYFYVHPLMTAEPSARRSMLVMVPEYLRIRHLTGGDTMYLDDPMKDKGGSGSVDGIQEGWLTEWGLEYHHTECMGYWTRLGENAT</sequence>
<feature type="non-terminal residue" evidence="1">
    <location>
        <position position="1"/>
    </location>
</feature>
<protein>
    <submittedName>
        <fullName evidence="1">Uncharacterized protein</fullName>
    </submittedName>
</protein>
<gene>
    <name evidence="1" type="ORF">LCGC14_1503480</name>
</gene>
<evidence type="ECO:0000313" key="1">
    <source>
        <dbReference type="EMBL" id="KKM64226.1"/>
    </source>
</evidence>
<comment type="caution">
    <text evidence="1">The sequence shown here is derived from an EMBL/GenBank/DDBJ whole genome shotgun (WGS) entry which is preliminary data.</text>
</comment>
<reference evidence="1" key="1">
    <citation type="journal article" date="2015" name="Nature">
        <title>Complex archaea that bridge the gap between prokaryotes and eukaryotes.</title>
        <authorList>
            <person name="Spang A."/>
            <person name="Saw J.H."/>
            <person name="Jorgensen S.L."/>
            <person name="Zaremba-Niedzwiedzka K."/>
            <person name="Martijn J."/>
            <person name="Lind A.E."/>
            <person name="van Eijk R."/>
            <person name="Schleper C."/>
            <person name="Guy L."/>
            <person name="Ettema T.J."/>
        </authorList>
    </citation>
    <scope>NUCLEOTIDE SEQUENCE</scope>
</reference>